<dbReference type="Proteomes" id="UP001595696">
    <property type="component" value="Unassembled WGS sequence"/>
</dbReference>
<evidence type="ECO:0000313" key="8">
    <source>
        <dbReference type="EMBL" id="MFC3962385.1"/>
    </source>
</evidence>
<dbReference type="SUPFAM" id="SSF88723">
    <property type="entry name" value="PIN domain-like"/>
    <property type="match status" value="1"/>
</dbReference>
<comment type="function">
    <text evidence="6">Toxic component of a toxin-antitoxin (TA) system. An RNase.</text>
</comment>
<keyword evidence="5 6" id="KW-0460">Magnesium</keyword>
<evidence type="ECO:0000259" key="7">
    <source>
        <dbReference type="Pfam" id="PF01850"/>
    </source>
</evidence>
<dbReference type="InterPro" id="IPR002716">
    <property type="entry name" value="PIN_dom"/>
</dbReference>
<feature type="binding site" evidence="6">
    <location>
        <position position="101"/>
    </location>
    <ligand>
        <name>Mg(2+)</name>
        <dbReference type="ChEBI" id="CHEBI:18420"/>
    </ligand>
</feature>
<reference evidence="9" key="1">
    <citation type="journal article" date="2019" name="Int. J. Syst. Evol. Microbiol.">
        <title>The Global Catalogue of Microorganisms (GCM) 10K type strain sequencing project: providing services to taxonomists for standard genome sequencing and annotation.</title>
        <authorList>
            <consortium name="The Broad Institute Genomics Platform"/>
            <consortium name="The Broad Institute Genome Sequencing Center for Infectious Disease"/>
            <person name="Wu L."/>
            <person name="Ma J."/>
        </authorList>
    </citation>
    <scope>NUCLEOTIDE SEQUENCE [LARGE SCALE GENOMIC DNA]</scope>
    <source>
        <strain evidence="9">CGMCC 4.7330</strain>
    </source>
</reference>
<proteinExistence type="inferred from homology"/>
<evidence type="ECO:0000256" key="6">
    <source>
        <dbReference type="HAMAP-Rule" id="MF_00265"/>
    </source>
</evidence>
<evidence type="ECO:0000256" key="5">
    <source>
        <dbReference type="ARBA" id="ARBA00022842"/>
    </source>
</evidence>
<dbReference type="HAMAP" id="MF_00265">
    <property type="entry name" value="VapC_Nob1"/>
    <property type="match status" value="1"/>
</dbReference>
<accession>A0ABV8DQL2</accession>
<comment type="cofactor">
    <cofactor evidence="6">
        <name>Mg(2+)</name>
        <dbReference type="ChEBI" id="CHEBI:18420"/>
    </cofactor>
</comment>
<dbReference type="EMBL" id="JBHSAX010000009">
    <property type="protein sequence ID" value="MFC3962385.1"/>
    <property type="molecule type" value="Genomic_DNA"/>
</dbReference>
<feature type="binding site" evidence="6">
    <location>
        <position position="6"/>
    </location>
    <ligand>
        <name>Mg(2+)</name>
        <dbReference type="ChEBI" id="CHEBI:18420"/>
    </ligand>
</feature>
<dbReference type="Gene3D" id="3.40.50.1010">
    <property type="entry name" value="5'-nuclease"/>
    <property type="match status" value="1"/>
</dbReference>
<dbReference type="Pfam" id="PF01850">
    <property type="entry name" value="PIN"/>
    <property type="match status" value="1"/>
</dbReference>
<dbReference type="RefSeq" id="WP_378612158.1">
    <property type="nucleotide sequence ID" value="NZ_JBHSAX010000009.1"/>
</dbReference>
<dbReference type="InterPro" id="IPR022907">
    <property type="entry name" value="VapC_family"/>
</dbReference>
<gene>
    <name evidence="6" type="primary">vapC</name>
    <name evidence="8" type="ORF">ACFO0B_10350</name>
</gene>
<evidence type="ECO:0000256" key="4">
    <source>
        <dbReference type="ARBA" id="ARBA00022801"/>
    </source>
</evidence>
<dbReference type="EC" id="3.1.-.-" evidence="6"/>
<comment type="similarity">
    <text evidence="6">Belongs to the PINc/VapC protein family.</text>
</comment>
<name>A0ABV8DQL2_9NOCA</name>
<keyword evidence="6" id="KW-0800">Toxin</keyword>
<keyword evidence="9" id="KW-1185">Reference proteome</keyword>
<sequence>MIVVADTSALFAAFDADQDEHEQALRVMERETLIISPLVLTELDHLTRRDLGFAAAMNITDALLNRAIEGRYRLAELKHVDLSTAQSVRAKYEGLQLDLADAVGVALADKYNTDQVFTLDQRDFRAIEPLTPDFRSFRILPADL</sequence>
<keyword evidence="3 6" id="KW-0479">Metal-binding</keyword>
<protein>
    <recommendedName>
        <fullName evidence="6">Ribonuclease VapC</fullName>
        <shortName evidence="6">RNase VapC</shortName>
        <ecNumber evidence="6">3.1.-.-</ecNumber>
    </recommendedName>
    <alternativeName>
        <fullName evidence="6">Toxin VapC</fullName>
    </alternativeName>
</protein>
<keyword evidence="1 6" id="KW-1277">Toxin-antitoxin system</keyword>
<evidence type="ECO:0000256" key="1">
    <source>
        <dbReference type="ARBA" id="ARBA00022649"/>
    </source>
</evidence>
<evidence type="ECO:0000313" key="9">
    <source>
        <dbReference type="Proteomes" id="UP001595696"/>
    </source>
</evidence>
<feature type="domain" description="PIN" evidence="7">
    <location>
        <begin position="3"/>
        <end position="127"/>
    </location>
</feature>
<evidence type="ECO:0000256" key="2">
    <source>
        <dbReference type="ARBA" id="ARBA00022722"/>
    </source>
</evidence>
<organism evidence="8 9">
    <name type="scientific">Nocardia jiangsuensis</name>
    <dbReference type="NCBI Taxonomy" id="1691563"/>
    <lineage>
        <taxon>Bacteria</taxon>
        <taxon>Bacillati</taxon>
        <taxon>Actinomycetota</taxon>
        <taxon>Actinomycetes</taxon>
        <taxon>Mycobacteriales</taxon>
        <taxon>Nocardiaceae</taxon>
        <taxon>Nocardia</taxon>
    </lineage>
</organism>
<keyword evidence="2 6" id="KW-0540">Nuclease</keyword>
<comment type="caution">
    <text evidence="8">The sequence shown here is derived from an EMBL/GenBank/DDBJ whole genome shotgun (WGS) entry which is preliminary data.</text>
</comment>
<keyword evidence="4 6" id="KW-0378">Hydrolase</keyword>
<dbReference type="InterPro" id="IPR029060">
    <property type="entry name" value="PIN-like_dom_sf"/>
</dbReference>
<evidence type="ECO:0000256" key="3">
    <source>
        <dbReference type="ARBA" id="ARBA00022723"/>
    </source>
</evidence>